<gene>
    <name evidence="1" type="ORF">AYBTSS11_LOCUS29074</name>
</gene>
<dbReference type="AlphaFoldDB" id="A0AA86W1S9"/>
<name>A0AA86W1S9_9FABA</name>
<dbReference type="Gramene" id="rna-AYBTSS11_LOCUS29074">
    <property type="protein sequence ID" value="CAJ1976931.1"/>
    <property type="gene ID" value="gene-AYBTSS11_LOCUS29074"/>
</dbReference>
<reference evidence="1" key="1">
    <citation type="submission" date="2023-10" db="EMBL/GenBank/DDBJ databases">
        <authorList>
            <person name="Domelevo Entfellner J.-B."/>
        </authorList>
    </citation>
    <scope>NUCLEOTIDE SEQUENCE</scope>
</reference>
<evidence type="ECO:0000313" key="1">
    <source>
        <dbReference type="EMBL" id="CAJ1976931.1"/>
    </source>
</evidence>
<protein>
    <submittedName>
        <fullName evidence="1">Uncharacterized protein</fullName>
    </submittedName>
</protein>
<keyword evidence="2" id="KW-1185">Reference proteome</keyword>
<proteinExistence type="predicted"/>
<accession>A0AA86W1S9</accession>
<dbReference type="EMBL" id="OY731407">
    <property type="protein sequence ID" value="CAJ1976931.1"/>
    <property type="molecule type" value="Genomic_DNA"/>
</dbReference>
<organism evidence="1 2">
    <name type="scientific">Sphenostylis stenocarpa</name>
    <dbReference type="NCBI Taxonomy" id="92480"/>
    <lineage>
        <taxon>Eukaryota</taxon>
        <taxon>Viridiplantae</taxon>
        <taxon>Streptophyta</taxon>
        <taxon>Embryophyta</taxon>
        <taxon>Tracheophyta</taxon>
        <taxon>Spermatophyta</taxon>
        <taxon>Magnoliopsida</taxon>
        <taxon>eudicotyledons</taxon>
        <taxon>Gunneridae</taxon>
        <taxon>Pentapetalae</taxon>
        <taxon>rosids</taxon>
        <taxon>fabids</taxon>
        <taxon>Fabales</taxon>
        <taxon>Fabaceae</taxon>
        <taxon>Papilionoideae</taxon>
        <taxon>50 kb inversion clade</taxon>
        <taxon>NPAAA clade</taxon>
        <taxon>indigoferoid/millettioid clade</taxon>
        <taxon>Phaseoleae</taxon>
        <taxon>Sphenostylis</taxon>
    </lineage>
</organism>
<sequence>MIVAFRKSWTPSPSLIKEFPTIGCHPENTKCIGERAEKEVNTLSFDGESDQTGHEEVESAGRQVPLLVLVQHVWLPLHRN</sequence>
<evidence type="ECO:0000313" key="2">
    <source>
        <dbReference type="Proteomes" id="UP001189624"/>
    </source>
</evidence>
<dbReference type="Proteomes" id="UP001189624">
    <property type="component" value="Chromosome 10"/>
</dbReference>